<dbReference type="AlphaFoldDB" id="A0A7T8JUB6"/>
<protein>
    <submittedName>
        <fullName evidence="1">Uncharacterized protein</fullName>
    </submittedName>
</protein>
<organism evidence="1 2">
    <name type="scientific">Caligus rogercresseyi</name>
    <name type="common">Sea louse</name>
    <dbReference type="NCBI Taxonomy" id="217165"/>
    <lineage>
        <taxon>Eukaryota</taxon>
        <taxon>Metazoa</taxon>
        <taxon>Ecdysozoa</taxon>
        <taxon>Arthropoda</taxon>
        <taxon>Crustacea</taxon>
        <taxon>Multicrustacea</taxon>
        <taxon>Hexanauplia</taxon>
        <taxon>Copepoda</taxon>
        <taxon>Siphonostomatoida</taxon>
        <taxon>Caligidae</taxon>
        <taxon>Caligus</taxon>
    </lineage>
</organism>
<evidence type="ECO:0000313" key="2">
    <source>
        <dbReference type="Proteomes" id="UP000595437"/>
    </source>
</evidence>
<evidence type="ECO:0000313" key="1">
    <source>
        <dbReference type="EMBL" id="QQP33143.1"/>
    </source>
</evidence>
<reference evidence="2" key="1">
    <citation type="submission" date="2021-01" db="EMBL/GenBank/DDBJ databases">
        <title>Caligus Genome Assembly.</title>
        <authorList>
            <person name="Gallardo-Escarate C."/>
        </authorList>
    </citation>
    <scope>NUCLEOTIDE SEQUENCE [LARGE SCALE GENOMIC DNA]</scope>
</reference>
<name>A0A7T8JUB6_CALRO</name>
<sequence>MIYNTVNTLPILNYEDNRILLSDDQEYLQRQSIRQVMVAYKKYTEAQLALKAEQIR</sequence>
<keyword evidence="2" id="KW-1185">Reference proteome</keyword>
<proteinExistence type="predicted"/>
<accession>A0A7T8JUB6</accession>
<dbReference type="Proteomes" id="UP000595437">
    <property type="component" value="Chromosome 19"/>
</dbReference>
<dbReference type="EMBL" id="CP045908">
    <property type="protein sequence ID" value="QQP33143.1"/>
    <property type="molecule type" value="Genomic_DNA"/>
</dbReference>
<feature type="non-terminal residue" evidence="1">
    <location>
        <position position="56"/>
    </location>
</feature>
<gene>
    <name evidence="1" type="ORF">FKW44_024423</name>
</gene>
<dbReference type="OrthoDB" id="27563at2759"/>